<dbReference type="Proteomes" id="UP000250369">
    <property type="component" value="Unassembled WGS sequence"/>
</dbReference>
<dbReference type="InterPro" id="IPR036116">
    <property type="entry name" value="FN3_sf"/>
</dbReference>
<evidence type="ECO:0000259" key="1">
    <source>
        <dbReference type="PROSITE" id="PS50853"/>
    </source>
</evidence>
<dbReference type="SUPFAM" id="SSF51126">
    <property type="entry name" value="Pectin lyase-like"/>
    <property type="match status" value="1"/>
</dbReference>
<accession>A0A329MK46</accession>
<sequence>MFAKKRIACWLLFFMIVSCFGGWPSPQLVRADGPTTSVLALDFEGAHGPAAVLSNAEPSLLTIGSGDFTTDGKTNGTGSSAAGTFAAVSAGTGQSVAGVNVSPAAAVAAAAKNALNTLAPGTYDIKLSLDYDIVSRNDTRSPYLWLRLFGTNAVTGAAGSSYVLVAAYADNRAGAPVGDDLFATYTATVPIKLFPAADSANDDGNGKTDKFVAGSFTTFDLRIATYSTTAANPSIIDFDNIKVDAVLTSEPPPLTAVSYVGEERTVQGNWIGVYGGDGYVLPFYSTTRSSGRDNPLAADVADLPVYVSDYSKYGSNYSVIQNPSSDTRALLNPADPDPAKRKKLVAYSGSTFEETFYLTDTDEHLFSIYTTDFESTESVTEKFELFDLSGNLLSTRIVDATNDGVYLMYKVKGSFKLKATVLAGYATHIEGFFFDEIPSNTLSALQLSYASPRQVDVSWVNADTDQGISIERKKSTESEFVPIAAVAGTVSTYRDSDLDAGSTYEYRLRAIDGHKPSDPNEPESITLPAYTSIDLQFASPAYSLPKPGLNAAIEAGLEDASGNPLPGKTVRFELQGPYVGTYIDAAIGSAVTDSGGLAVISYTPEYSGNYRIVASVPYDDGNQIDKAEATVTLTVYNEAWERPPVILRVSDAVKPDTLFSVNGYGMNGSDMNDVQAKISKATGAAPATPPLDATELVLEQTDAGNGFFVTPRFPDTVTGGVYDIWVKNEFGWSSPARINVPRPLFLSEYEAYSGLNLELSGRNFSAAEFGSAGETMIRLQDENETSYYQTIKRLTPYSIEFTVGTVPTGTYFVDVSNDGGVTWARLDNGQRLSIVVPSSNPLGLNVAWAKEFAWSSVFNVNDYGAWPDDAADDTASVRDAVYAAKMSGGGVVYFPAGSYHLTHIDIPADIVLLGEDEATTFLYHTGTGTANFIRSSGDGKTLGRQGIAHLALRLSDAGRRPDSFIWLGGDWGPAVTDQTLRTAEKLFVYHVDIDYPMTVQPSGAGRGMGMIFIAKERVVFEENHFKGYHASSEASYIGSYASYKNNYFEYAAGTVTTFAQYSFVTGNHLVNHPEFGADAHGIFGRNNVHMADNIVENMGPDSPTNGDGEPLAVEMPEAYLNEGKVLGATANDLTIVPATPLKASYPLRYSYLAVVITDGKGMGQLRKVTGITGSKLAIDRSWDVIPDGTSKMTLIAPNDNVTFHRNTILNNAKGIWFYGNAIDGVAADNISEDSEGIFVYTSQVKNQSRFTPDYYIRVTGNIITGVSRRSGHSGIYINSQRTGVNGRYYGVSAYGIEIRDNRVEGVPSAVPLQNTEAPAESGILSWSAQLSSDASPSSESGDNTNVIIENNRLHHLNKGIHLSLGDYGHILKGNAFTAVTTPVHYRGVPVNEVILNDSYKDVRAPFWAAGSLASTEHSGAGLALSWDAAADNTAVTRYTIYQNGALLDSVDGTILSYEIEGLSTGQEYEFRIEAEDASGNRSIDYLTVRTVF</sequence>
<dbReference type="InterPro" id="IPR013783">
    <property type="entry name" value="Ig-like_fold"/>
</dbReference>
<evidence type="ECO:0000313" key="2">
    <source>
        <dbReference type="EMBL" id="RAV19696.1"/>
    </source>
</evidence>
<dbReference type="PROSITE" id="PS51257">
    <property type="entry name" value="PROKAR_LIPOPROTEIN"/>
    <property type="match status" value="1"/>
</dbReference>
<dbReference type="InterPro" id="IPR008964">
    <property type="entry name" value="Invasin/intimin_cell_adhesion"/>
</dbReference>
<dbReference type="InterPro" id="IPR011050">
    <property type="entry name" value="Pectin_lyase_fold/virulence"/>
</dbReference>
<reference evidence="2 3" key="1">
    <citation type="journal article" date="2009" name="Int. J. Syst. Evol. Microbiol.">
        <title>Paenibacillus contaminans sp. nov., isolated from a contaminated laboratory plate.</title>
        <authorList>
            <person name="Chou J.H."/>
            <person name="Lee J.H."/>
            <person name="Lin M.C."/>
            <person name="Chang P.S."/>
            <person name="Arun A.B."/>
            <person name="Young C.C."/>
            <person name="Chen W.M."/>
        </authorList>
    </citation>
    <scope>NUCLEOTIDE SEQUENCE [LARGE SCALE GENOMIC DNA]</scope>
    <source>
        <strain evidence="2 3">CKOBP-6</strain>
    </source>
</reference>
<dbReference type="RefSeq" id="WP_113032601.1">
    <property type="nucleotide sequence ID" value="NZ_QMFB01000011.1"/>
</dbReference>
<name>A0A329MK46_9BACL</name>
<dbReference type="PROSITE" id="PS50853">
    <property type="entry name" value="FN3"/>
    <property type="match status" value="2"/>
</dbReference>
<dbReference type="InterPro" id="IPR012334">
    <property type="entry name" value="Pectin_lyas_fold"/>
</dbReference>
<dbReference type="InterPro" id="IPR024535">
    <property type="entry name" value="RHGA/B-epi-like_pectate_lyase"/>
</dbReference>
<feature type="domain" description="Fibronectin type-III" evidence="1">
    <location>
        <begin position="441"/>
        <end position="530"/>
    </location>
</feature>
<proteinExistence type="predicted"/>
<evidence type="ECO:0000313" key="3">
    <source>
        <dbReference type="Proteomes" id="UP000250369"/>
    </source>
</evidence>
<dbReference type="SUPFAM" id="SSF49265">
    <property type="entry name" value="Fibronectin type III"/>
    <property type="match status" value="2"/>
</dbReference>
<dbReference type="SMART" id="SM00710">
    <property type="entry name" value="PbH1"/>
    <property type="match status" value="5"/>
</dbReference>
<comment type="caution">
    <text evidence="2">The sequence shown here is derived from an EMBL/GenBank/DDBJ whole genome shotgun (WGS) entry which is preliminary data.</text>
</comment>
<feature type="domain" description="Fibronectin type-III" evidence="1">
    <location>
        <begin position="1408"/>
        <end position="1492"/>
    </location>
</feature>
<dbReference type="EMBL" id="QMFB01000011">
    <property type="protein sequence ID" value="RAV19696.1"/>
    <property type="molecule type" value="Genomic_DNA"/>
</dbReference>
<dbReference type="Pfam" id="PF12708">
    <property type="entry name" value="Pect-lyase_RHGA_epim"/>
    <property type="match status" value="1"/>
</dbReference>
<organism evidence="2 3">
    <name type="scientific">Paenibacillus contaminans</name>
    <dbReference type="NCBI Taxonomy" id="450362"/>
    <lineage>
        <taxon>Bacteria</taxon>
        <taxon>Bacillati</taxon>
        <taxon>Bacillota</taxon>
        <taxon>Bacilli</taxon>
        <taxon>Bacillales</taxon>
        <taxon>Paenibacillaceae</taxon>
        <taxon>Paenibacillus</taxon>
    </lineage>
</organism>
<dbReference type="SMART" id="SM00060">
    <property type="entry name" value="FN3"/>
    <property type="match status" value="2"/>
</dbReference>
<dbReference type="SUPFAM" id="SSF49373">
    <property type="entry name" value="Invasin/intimin cell-adhesion fragments"/>
    <property type="match status" value="1"/>
</dbReference>
<dbReference type="CDD" id="cd00063">
    <property type="entry name" value="FN3"/>
    <property type="match status" value="2"/>
</dbReference>
<dbReference type="InterPro" id="IPR006626">
    <property type="entry name" value="PbH1"/>
</dbReference>
<dbReference type="Gene3D" id="2.160.20.10">
    <property type="entry name" value="Single-stranded right-handed beta-helix, Pectin lyase-like"/>
    <property type="match status" value="1"/>
</dbReference>
<dbReference type="OrthoDB" id="8428774at2"/>
<dbReference type="Gene3D" id="2.60.40.10">
    <property type="entry name" value="Immunoglobulins"/>
    <property type="match status" value="3"/>
</dbReference>
<gene>
    <name evidence="2" type="ORF">DQG23_19760</name>
</gene>
<keyword evidence="3" id="KW-1185">Reference proteome</keyword>
<protein>
    <recommendedName>
        <fullName evidence="1">Fibronectin type-III domain-containing protein</fullName>
    </recommendedName>
</protein>
<dbReference type="InterPro" id="IPR003961">
    <property type="entry name" value="FN3_dom"/>
</dbReference>